<dbReference type="FunFam" id="1.10.10.10:FF:000001">
    <property type="entry name" value="LysR family transcriptional regulator"/>
    <property type="match status" value="1"/>
</dbReference>
<gene>
    <name evidence="7" type="ORF">DT076_06970</name>
</gene>
<dbReference type="InterPro" id="IPR036390">
    <property type="entry name" value="WH_DNA-bd_sf"/>
</dbReference>
<keyword evidence="2" id="KW-0805">Transcription regulation</keyword>
<dbReference type="Gene3D" id="1.10.10.10">
    <property type="entry name" value="Winged helix-like DNA-binding domain superfamily/Winged helix DNA-binding domain"/>
    <property type="match status" value="1"/>
</dbReference>
<protein>
    <submittedName>
        <fullName evidence="7">LysR family transcriptional regulator</fullName>
    </submittedName>
</protein>
<feature type="domain" description="HTH lysR-type" evidence="6">
    <location>
        <begin position="78"/>
        <end position="135"/>
    </location>
</feature>
<dbReference type="Pfam" id="PF00126">
    <property type="entry name" value="HTH_1"/>
    <property type="match status" value="1"/>
</dbReference>
<evidence type="ECO:0000313" key="7">
    <source>
        <dbReference type="EMBL" id="RCK70385.1"/>
    </source>
</evidence>
<dbReference type="InterPro" id="IPR036388">
    <property type="entry name" value="WH-like_DNA-bd_sf"/>
</dbReference>
<dbReference type="GO" id="GO:0003700">
    <property type="term" value="F:DNA-binding transcription factor activity"/>
    <property type="evidence" value="ECO:0007669"/>
    <property type="project" value="InterPro"/>
</dbReference>
<keyword evidence="4" id="KW-0804">Transcription</keyword>
<keyword evidence="3" id="KW-0238">DNA-binding</keyword>
<dbReference type="EMBL" id="QOUI01000003">
    <property type="protein sequence ID" value="RCK70385.1"/>
    <property type="molecule type" value="Genomic_DNA"/>
</dbReference>
<comment type="caution">
    <text evidence="7">The sequence shown here is derived from an EMBL/GenBank/DDBJ whole genome shotgun (WGS) entry which is preliminary data.</text>
</comment>
<evidence type="ECO:0000256" key="1">
    <source>
        <dbReference type="ARBA" id="ARBA00009437"/>
    </source>
</evidence>
<dbReference type="GO" id="GO:0000976">
    <property type="term" value="F:transcription cis-regulatory region binding"/>
    <property type="evidence" value="ECO:0007669"/>
    <property type="project" value="TreeGrafter"/>
</dbReference>
<feature type="compositionally biased region" description="Low complexity" evidence="5">
    <location>
        <begin position="1"/>
        <end position="24"/>
    </location>
</feature>
<comment type="similarity">
    <text evidence="1">Belongs to the LysR transcriptional regulatory family.</text>
</comment>
<dbReference type="InterPro" id="IPR000847">
    <property type="entry name" value="LysR_HTH_N"/>
</dbReference>
<dbReference type="PRINTS" id="PR00039">
    <property type="entry name" value="HTHLYSR"/>
</dbReference>
<evidence type="ECO:0000313" key="8">
    <source>
        <dbReference type="Proteomes" id="UP000252770"/>
    </source>
</evidence>
<dbReference type="PANTHER" id="PTHR30126:SF40">
    <property type="entry name" value="HTH-TYPE TRANSCRIPTIONAL REGULATOR GLTR"/>
    <property type="match status" value="1"/>
</dbReference>
<dbReference type="Proteomes" id="UP000252770">
    <property type="component" value="Unassembled WGS sequence"/>
</dbReference>
<evidence type="ECO:0000259" key="6">
    <source>
        <dbReference type="PROSITE" id="PS50931"/>
    </source>
</evidence>
<evidence type="ECO:0000256" key="5">
    <source>
        <dbReference type="SAM" id="MobiDB-lite"/>
    </source>
</evidence>
<name>A0A367YWV7_9ACTN</name>
<dbReference type="AlphaFoldDB" id="A0A367YWV7"/>
<evidence type="ECO:0000256" key="2">
    <source>
        <dbReference type="ARBA" id="ARBA00023015"/>
    </source>
</evidence>
<dbReference type="PROSITE" id="PS50931">
    <property type="entry name" value="HTH_LYSR"/>
    <property type="match status" value="1"/>
</dbReference>
<dbReference type="SUPFAM" id="SSF46785">
    <property type="entry name" value="Winged helix' DNA-binding domain"/>
    <property type="match status" value="1"/>
</dbReference>
<accession>A0A367YWV7</accession>
<reference evidence="7 8" key="1">
    <citation type="submission" date="2018-07" db="EMBL/GenBank/DDBJ databases">
        <title>Desertimonas flava gen. nov. sp. nov.</title>
        <authorList>
            <person name="Liu S."/>
        </authorList>
    </citation>
    <scope>NUCLEOTIDE SEQUENCE [LARGE SCALE GENOMIC DNA]</scope>
    <source>
        <strain evidence="7 8">16Sb5-5</strain>
    </source>
</reference>
<dbReference type="PANTHER" id="PTHR30126">
    <property type="entry name" value="HTH-TYPE TRANSCRIPTIONAL REGULATOR"/>
    <property type="match status" value="1"/>
</dbReference>
<proteinExistence type="inferred from homology"/>
<feature type="region of interest" description="Disordered" evidence="5">
    <location>
        <begin position="1"/>
        <end position="33"/>
    </location>
</feature>
<organism evidence="7 8">
    <name type="scientific">Desertihabitans brevis</name>
    <dbReference type="NCBI Taxonomy" id="2268447"/>
    <lineage>
        <taxon>Bacteria</taxon>
        <taxon>Bacillati</taxon>
        <taxon>Actinomycetota</taxon>
        <taxon>Actinomycetes</taxon>
        <taxon>Propionibacteriales</taxon>
        <taxon>Propionibacteriaceae</taxon>
        <taxon>Desertihabitans</taxon>
    </lineage>
</organism>
<evidence type="ECO:0000256" key="4">
    <source>
        <dbReference type="ARBA" id="ARBA00023163"/>
    </source>
</evidence>
<evidence type="ECO:0000256" key="3">
    <source>
        <dbReference type="ARBA" id="ARBA00023125"/>
    </source>
</evidence>
<sequence>MAAARPPIPARAAAGTTRPAASSPVTALSTTNTTPAQTIPKARLVLVMASSLRPVSLADKAWKALIHAKMACVSRPVDLLPACEAFLAVVDRGSFTVGAASLQVSQPVVSRRVATLERTLGGQLLQRSTRSVALTRYGRAVLPAVRRVVEATDALREQAELRRGAPLRIALPLELGTAELARFSADATAAGTDVEVLQDVPSRRAQLLADDRTDLAVLPAAADVARWRVPLGLGSREDGLPLHLESLRPGRGAGSPRLLWLLPEDDVTHVRDPLERYRDRHGLAASQLRRAGSVVAAVHRVLTRDDLVLTTRADAARCGLGWRPLAGLTLVRGRLLASSDPGRPATTDADLVELLGRLLTGPGDASEGDGRAG</sequence>
<keyword evidence="8" id="KW-1185">Reference proteome</keyword>